<keyword evidence="1" id="KW-0805">Transcription regulation</keyword>
<dbReference type="GO" id="GO:0003700">
    <property type="term" value="F:DNA-binding transcription factor activity"/>
    <property type="evidence" value="ECO:0007669"/>
    <property type="project" value="TreeGrafter"/>
</dbReference>
<reference evidence="6 7" key="1">
    <citation type="submission" date="2018-06" db="EMBL/GenBank/DDBJ databases">
        <title>Genomic Encyclopedia of Type Strains, Phase IV (KMG-IV): sequencing the most valuable type-strain genomes for metagenomic binning, comparative biology and taxonomic classification.</title>
        <authorList>
            <person name="Goeker M."/>
        </authorList>
    </citation>
    <scope>NUCLEOTIDE SEQUENCE [LARGE SCALE GENOMIC DNA]</scope>
    <source>
        <strain evidence="6 7">DSM 25520</strain>
    </source>
</reference>
<dbReference type="AlphaFoldDB" id="A0A366HL67"/>
<sequence length="263" mass="27885">MTESVSDNSSQLVSPVIRGLRLLRYIAQGGNTGNLSEVGRLIDVNRVTVMRLLATLEHERMIERLPQGGHRIGLSFLTMAAAGLGACDLVETGRRFLLRLCEGLGLSAYLVIMDGNDVVYVAREMPESGLISHIRVGSRVAAHLTAPGRSMLASLAPGDLEQRFAKSMPAPIRDKGPADFTQLKALLEEDRTRGCAWSFSGYETGINACAAAVRGASGEAVAALSVVGPEHLFTRDEAFATNVEAAVRQAAGELSLIAAGGLL</sequence>
<dbReference type="SUPFAM" id="SSF46785">
    <property type="entry name" value="Winged helix' DNA-binding domain"/>
    <property type="match status" value="1"/>
</dbReference>
<dbReference type="GO" id="GO:0045892">
    <property type="term" value="P:negative regulation of DNA-templated transcription"/>
    <property type="evidence" value="ECO:0007669"/>
    <property type="project" value="TreeGrafter"/>
</dbReference>
<dbReference type="InterPro" id="IPR014757">
    <property type="entry name" value="Tscrpt_reg_IclR_C"/>
</dbReference>
<dbReference type="Pfam" id="PF01614">
    <property type="entry name" value="IclR_C"/>
    <property type="match status" value="1"/>
</dbReference>
<dbReference type="PROSITE" id="PS51077">
    <property type="entry name" value="HTH_ICLR"/>
    <property type="match status" value="1"/>
</dbReference>
<dbReference type="Gene3D" id="3.30.450.40">
    <property type="match status" value="1"/>
</dbReference>
<feature type="domain" description="HTH iclR-type" evidence="4">
    <location>
        <begin position="13"/>
        <end position="74"/>
    </location>
</feature>
<dbReference type="PROSITE" id="PS51078">
    <property type="entry name" value="ICLR_ED"/>
    <property type="match status" value="1"/>
</dbReference>
<dbReference type="GO" id="GO:0003677">
    <property type="term" value="F:DNA binding"/>
    <property type="evidence" value="ECO:0007669"/>
    <property type="project" value="UniProtKB-KW"/>
</dbReference>
<dbReference type="InterPro" id="IPR005471">
    <property type="entry name" value="Tscrpt_reg_IclR_N"/>
</dbReference>
<name>A0A366HL67_9BURK</name>
<feature type="domain" description="IclR-ED" evidence="5">
    <location>
        <begin position="75"/>
        <end position="260"/>
    </location>
</feature>
<evidence type="ECO:0000313" key="7">
    <source>
        <dbReference type="Proteomes" id="UP000253628"/>
    </source>
</evidence>
<dbReference type="InterPro" id="IPR029016">
    <property type="entry name" value="GAF-like_dom_sf"/>
</dbReference>
<evidence type="ECO:0000256" key="3">
    <source>
        <dbReference type="ARBA" id="ARBA00023163"/>
    </source>
</evidence>
<evidence type="ECO:0000259" key="4">
    <source>
        <dbReference type="PROSITE" id="PS51077"/>
    </source>
</evidence>
<keyword evidence="7" id="KW-1185">Reference proteome</keyword>
<accession>A0A366HL67</accession>
<dbReference type="RefSeq" id="WP_113931356.1">
    <property type="nucleotide sequence ID" value="NZ_JACCEU010000001.1"/>
</dbReference>
<dbReference type="SUPFAM" id="SSF55781">
    <property type="entry name" value="GAF domain-like"/>
    <property type="match status" value="1"/>
</dbReference>
<protein>
    <submittedName>
        <fullName evidence="6">IclR family transcriptional regulator</fullName>
    </submittedName>
</protein>
<dbReference type="PANTHER" id="PTHR30136">
    <property type="entry name" value="HELIX-TURN-HELIX TRANSCRIPTIONAL REGULATOR, ICLR FAMILY"/>
    <property type="match status" value="1"/>
</dbReference>
<dbReference type="Proteomes" id="UP000253628">
    <property type="component" value="Unassembled WGS sequence"/>
</dbReference>
<dbReference type="InterPro" id="IPR050707">
    <property type="entry name" value="HTH_MetabolicPath_Reg"/>
</dbReference>
<evidence type="ECO:0000259" key="5">
    <source>
        <dbReference type="PROSITE" id="PS51078"/>
    </source>
</evidence>
<keyword evidence="3" id="KW-0804">Transcription</keyword>
<dbReference type="InterPro" id="IPR036388">
    <property type="entry name" value="WH-like_DNA-bd_sf"/>
</dbReference>
<evidence type="ECO:0000313" key="6">
    <source>
        <dbReference type="EMBL" id="RBP43042.1"/>
    </source>
</evidence>
<evidence type="ECO:0000256" key="2">
    <source>
        <dbReference type="ARBA" id="ARBA00023125"/>
    </source>
</evidence>
<dbReference type="EMBL" id="QNRQ01000001">
    <property type="protein sequence ID" value="RBP43042.1"/>
    <property type="molecule type" value="Genomic_DNA"/>
</dbReference>
<evidence type="ECO:0000256" key="1">
    <source>
        <dbReference type="ARBA" id="ARBA00023015"/>
    </source>
</evidence>
<keyword evidence="2" id="KW-0238">DNA-binding</keyword>
<proteinExistence type="predicted"/>
<dbReference type="Gene3D" id="1.10.10.10">
    <property type="entry name" value="Winged helix-like DNA-binding domain superfamily/Winged helix DNA-binding domain"/>
    <property type="match status" value="1"/>
</dbReference>
<dbReference type="Pfam" id="PF09339">
    <property type="entry name" value="HTH_IclR"/>
    <property type="match status" value="1"/>
</dbReference>
<dbReference type="SMART" id="SM00346">
    <property type="entry name" value="HTH_ICLR"/>
    <property type="match status" value="1"/>
</dbReference>
<dbReference type="OrthoDB" id="5401369at2"/>
<dbReference type="PANTHER" id="PTHR30136:SF35">
    <property type="entry name" value="HTH-TYPE TRANSCRIPTIONAL REGULATOR RV1719"/>
    <property type="match status" value="1"/>
</dbReference>
<gene>
    <name evidence="6" type="ORF">DFR37_101167</name>
</gene>
<organism evidence="6 7">
    <name type="scientific">Eoetvoesiella caeni</name>
    <dbReference type="NCBI Taxonomy" id="645616"/>
    <lineage>
        <taxon>Bacteria</taxon>
        <taxon>Pseudomonadati</taxon>
        <taxon>Pseudomonadota</taxon>
        <taxon>Betaproteobacteria</taxon>
        <taxon>Burkholderiales</taxon>
        <taxon>Alcaligenaceae</taxon>
        <taxon>Eoetvoesiella</taxon>
    </lineage>
</organism>
<dbReference type="InterPro" id="IPR036390">
    <property type="entry name" value="WH_DNA-bd_sf"/>
</dbReference>
<comment type="caution">
    <text evidence="6">The sequence shown here is derived from an EMBL/GenBank/DDBJ whole genome shotgun (WGS) entry which is preliminary data.</text>
</comment>